<accession>A0A7J6RR65</accession>
<name>A0A7J6RR65_PEROL</name>
<dbReference type="EMBL" id="JABANO010023632">
    <property type="protein sequence ID" value="KAF4723208.1"/>
    <property type="molecule type" value="Genomic_DNA"/>
</dbReference>
<dbReference type="Proteomes" id="UP000553632">
    <property type="component" value="Unassembled WGS sequence"/>
</dbReference>
<evidence type="ECO:0000313" key="2">
    <source>
        <dbReference type="Proteomes" id="UP000553632"/>
    </source>
</evidence>
<sequence length="115" mass="13287">MADEQHDHPRTVCYPRRSPRLAQHPDYHPYTYTLSELRLQDSKDFIGFQLCRGSLPQADEVFNSISCRFPCMDEKPNPNNVSSYAPCVEPLWVSCTVITSSQLSVTSEVYHEYKE</sequence>
<proteinExistence type="predicted"/>
<organism evidence="1 2">
    <name type="scientific">Perkinsus olseni</name>
    <name type="common">Perkinsus atlanticus</name>
    <dbReference type="NCBI Taxonomy" id="32597"/>
    <lineage>
        <taxon>Eukaryota</taxon>
        <taxon>Sar</taxon>
        <taxon>Alveolata</taxon>
        <taxon>Perkinsozoa</taxon>
        <taxon>Perkinsea</taxon>
        <taxon>Perkinsida</taxon>
        <taxon>Perkinsidae</taxon>
        <taxon>Perkinsus</taxon>
    </lineage>
</organism>
<feature type="non-terminal residue" evidence="1">
    <location>
        <position position="115"/>
    </location>
</feature>
<reference evidence="1 2" key="1">
    <citation type="submission" date="2020-04" db="EMBL/GenBank/DDBJ databases">
        <title>Perkinsus olseni comparative genomics.</title>
        <authorList>
            <person name="Bogema D.R."/>
        </authorList>
    </citation>
    <scope>NUCLEOTIDE SEQUENCE [LARGE SCALE GENOMIC DNA]</scope>
    <source>
        <strain evidence="1 2">ATCC PRA-207</strain>
    </source>
</reference>
<comment type="caution">
    <text evidence="1">The sequence shown here is derived from an EMBL/GenBank/DDBJ whole genome shotgun (WGS) entry which is preliminary data.</text>
</comment>
<keyword evidence="2" id="KW-1185">Reference proteome</keyword>
<gene>
    <name evidence="1" type="ORF">FOZ63_013511</name>
</gene>
<evidence type="ECO:0000313" key="1">
    <source>
        <dbReference type="EMBL" id="KAF4723208.1"/>
    </source>
</evidence>
<protein>
    <submittedName>
        <fullName evidence="1">Uncharacterized protein</fullName>
    </submittedName>
</protein>
<dbReference type="AlphaFoldDB" id="A0A7J6RR65"/>